<name>C9YG11_CURXX</name>
<proteinExistence type="predicted"/>
<dbReference type="PANTHER" id="PTHR43968">
    <property type="match status" value="1"/>
</dbReference>
<reference evidence="2" key="1">
    <citation type="journal article" date="2010" name="Nature">
        <title>The Dynamic genome of Hydra.</title>
        <authorList>
            <person name="Chapman J.A."/>
            <person name="Kirkness E.F."/>
            <person name="Simakov O."/>
            <person name="Hampson S.E."/>
            <person name="Mitros T."/>
            <person name="Weinmaier T."/>
            <person name="Rattei T."/>
            <person name="Balasubramanian P.G."/>
            <person name="Borman J."/>
            <person name="Busam D."/>
            <person name="Disbennett K."/>
            <person name="Pfannkoch C."/>
            <person name="Sumin N."/>
            <person name="Sutton G."/>
            <person name="Viswanathan L."/>
            <person name="Walenz B."/>
            <person name="Goodstein D.M."/>
            <person name="Hellsten U."/>
            <person name="Kawashima T."/>
            <person name="Prochnik S.E."/>
            <person name="Putnam N.H."/>
            <person name="Shu S."/>
            <person name="Blumberg B."/>
            <person name="Dana C.E."/>
            <person name="Gee L."/>
            <person name="Kibler D.F."/>
            <person name="Law L."/>
            <person name="Lindgens D."/>
            <person name="Martinez D.E."/>
            <person name="Peng J."/>
            <person name="Wigge P.A."/>
            <person name="Bertulat B."/>
            <person name="Guder C."/>
            <person name="Nakamura Y."/>
            <person name="Ozbek S."/>
            <person name="Watanabe H."/>
            <person name="Khalturin K."/>
            <person name="Hemmrich G."/>
            <person name="Franke A."/>
            <person name="Augustin R."/>
            <person name="Fraune S."/>
            <person name="Hayakawa E."/>
            <person name="Hayakawa S."/>
            <person name="Hirose M."/>
            <person name="Hwang J."/>
            <person name="Ikeo K."/>
            <person name="Nishimiya-Fujisawa C."/>
            <person name="Ogura A."/>
            <person name="Takahashi T."/>
            <person name="Steinmetz P.R."/>
            <person name="Zhang X."/>
            <person name="Aufschnaiter R."/>
            <person name="Eder M.K."/>
            <person name="Gorny A.K."/>
            <person name="Salvenmoser W."/>
            <person name="Heimberg A.M."/>
            <person name="Wheeler B.M."/>
            <person name="Peterson K.J."/>
            <person name="Boettger A."/>
            <person name="Tischler P."/>
            <person name="Wolf A."/>
            <person name="Gojobori T."/>
            <person name="Remington K.A."/>
            <person name="Strausberg R.L."/>
            <person name="Venter J."/>
            <person name="Technau U."/>
            <person name="Hobmayer B."/>
            <person name="Bosch T.C."/>
            <person name="Holstein T.W."/>
            <person name="Fujisawa T."/>
            <person name="Bode H.R."/>
            <person name="David C.N."/>
            <person name="Rokhsar D.S."/>
            <person name="Steele R.E."/>
        </authorList>
    </citation>
    <scope>NUCLEOTIDE SEQUENCE</scope>
</reference>
<evidence type="ECO:0000259" key="1">
    <source>
        <dbReference type="PROSITE" id="PS50404"/>
    </source>
</evidence>
<dbReference type="Gene3D" id="1.20.1050.10">
    <property type="match status" value="1"/>
</dbReference>
<dbReference type="GO" id="GO:0005737">
    <property type="term" value="C:cytoplasm"/>
    <property type="evidence" value="ECO:0007669"/>
    <property type="project" value="TreeGrafter"/>
</dbReference>
<dbReference type="InterPro" id="IPR004045">
    <property type="entry name" value="Glutathione_S-Trfase_N"/>
</dbReference>
<dbReference type="AlphaFoldDB" id="C9YG11"/>
<accession>C9YG11</accession>
<dbReference type="InterPro" id="IPR036282">
    <property type="entry name" value="Glutathione-S-Trfase_C_sf"/>
</dbReference>
<dbReference type="PROSITE" id="PS50404">
    <property type="entry name" value="GST_NTER"/>
    <property type="match status" value="1"/>
</dbReference>
<dbReference type="SUPFAM" id="SSF47616">
    <property type="entry name" value="GST C-terminal domain-like"/>
    <property type="match status" value="1"/>
</dbReference>
<dbReference type="PANTHER" id="PTHR43968:SF14">
    <property type="entry name" value="GLUTATHIONE S-TRANSFERASE"/>
    <property type="match status" value="1"/>
</dbReference>
<dbReference type="Pfam" id="PF13417">
    <property type="entry name" value="GST_N_3"/>
    <property type="match status" value="1"/>
</dbReference>
<protein>
    <recommendedName>
        <fullName evidence="1">GST N-terminal domain-containing protein</fullName>
    </recommendedName>
</protein>
<dbReference type="EMBL" id="FN543108">
    <property type="protein sequence ID" value="CBA33053.1"/>
    <property type="molecule type" value="Genomic_DNA"/>
</dbReference>
<gene>
    <name evidence="2" type="ORF">Csp_B17110</name>
</gene>
<organism evidence="2">
    <name type="scientific">Curvibacter symbiont subsp. Hydra magnipapillata</name>
    <dbReference type="NCBI Taxonomy" id="667019"/>
    <lineage>
        <taxon>Bacteria</taxon>
        <taxon>Pseudomonadati</taxon>
        <taxon>Pseudomonadota</taxon>
        <taxon>Betaproteobacteria</taxon>
        <taxon>Burkholderiales</taxon>
        <taxon>Comamonadaceae</taxon>
        <taxon>Curvibacter</taxon>
    </lineage>
</organism>
<dbReference type="InterPro" id="IPR036249">
    <property type="entry name" value="Thioredoxin-like_sf"/>
</dbReference>
<sequence>MTEPVLYSFRRCPYAMRARLALLASGTRVQLREVVLKDKPAALLAASPKGTVPVMVLAGGEVIDQSLNIMLKVLRDHDPLMWLPATEDALARSLNLIARCDGEFKPHLDRYKYPHRFNLPDGHENRAQGAIFLIAINEVLSVQDFLHGPHWGLADAAIAPFVRQFAHTDAVWFSAQPWSALQGWLQAFEASETFARCMHKMPAWKDGDALTWFPAS</sequence>
<dbReference type="SUPFAM" id="SSF52833">
    <property type="entry name" value="Thioredoxin-like"/>
    <property type="match status" value="1"/>
</dbReference>
<dbReference type="InterPro" id="IPR050983">
    <property type="entry name" value="GST_Omega/HSP26"/>
</dbReference>
<dbReference type="CDD" id="cd03196">
    <property type="entry name" value="GST_C_5"/>
    <property type="match status" value="1"/>
</dbReference>
<evidence type="ECO:0000313" key="2">
    <source>
        <dbReference type="EMBL" id="CBA33053.1"/>
    </source>
</evidence>
<dbReference type="Gene3D" id="3.40.30.10">
    <property type="entry name" value="Glutaredoxin"/>
    <property type="match status" value="1"/>
</dbReference>
<feature type="domain" description="GST N-terminal" evidence="1">
    <location>
        <begin position="2"/>
        <end position="81"/>
    </location>
</feature>